<sequence length="159" mass="17473">MSATDVPSHELYSLLIPLAQERLIVPRACVAEVVTWQTPEKVEGVPPWYLGTISWSGRPVPVISFEAACGQAVPTPGTRTRIVIFVALSSQVTGGYFGVITQGFPQLVRVNNDVVKSDPSRTFPERGPILCQVRMLNESPLIPDFEHLEQMISEESRAA</sequence>
<dbReference type="GO" id="GO:0006935">
    <property type="term" value="P:chemotaxis"/>
    <property type="evidence" value="ECO:0007669"/>
    <property type="project" value="InterPro"/>
</dbReference>
<dbReference type="Gene3D" id="2.40.50.180">
    <property type="entry name" value="CheA-289, Domain 4"/>
    <property type="match status" value="1"/>
</dbReference>
<dbReference type="InterPro" id="IPR002545">
    <property type="entry name" value="CheW-lke_dom"/>
</dbReference>
<dbReference type="GO" id="GO:0007165">
    <property type="term" value="P:signal transduction"/>
    <property type="evidence" value="ECO:0007669"/>
    <property type="project" value="InterPro"/>
</dbReference>
<gene>
    <name evidence="2" type="ORF">GCM10011487_32990</name>
</gene>
<name>A0A829YDE2_9GAMM</name>
<dbReference type="SMART" id="SM00260">
    <property type="entry name" value="CheW"/>
    <property type="match status" value="1"/>
</dbReference>
<dbReference type="PROSITE" id="PS50851">
    <property type="entry name" value="CHEW"/>
    <property type="match status" value="1"/>
</dbReference>
<dbReference type="Proteomes" id="UP000445000">
    <property type="component" value="Unassembled WGS sequence"/>
</dbReference>
<dbReference type="SUPFAM" id="SSF50341">
    <property type="entry name" value="CheW-like"/>
    <property type="match status" value="1"/>
</dbReference>
<reference evidence="3" key="1">
    <citation type="submission" date="2020-01" db="EMBL/GenBank/DDBJ databases">
        <title>'Steroidobacter agaridevorans' sp. nov., agar-degrading bacteria isolated from rhizosphere soils.</title>
        <authorList>
            <person name="Ikenaga M."/>
            <person name="Kataoka M."/>
            <person name="Murouchi A."/>
            <person name="Katsuragi S."/>
            <person name="Sakai M."/>
        </authorList>
    </citation>
    <scope>NUCLEOTIDE SEQUENCE [LARGE SCALE GENOMIC DNA]</scope>
    <source>
        <strain evidence="3">YU21-B</strain>
    </source>
</reference>
<evidence type="ECO:0000259" key="1">
    <source>
        <dbReference type="PROSITE" id="PS50851"/>
    </source>
</evidence>
<feature type="domain" description="CheW-like" evidence="1">
    <location>
        <begin position="10"/>
        <end position="154"/>
    </location>
</feature>
<keyword evidence="3" id="KW-1185">Reference proteome</keyword>
<dbReference type="Pfam" id="PF01584">
    <property type="entry name" value="CheW"/>
    <property type="match status" value="1"/>
</dbReference>
<dbReference type="EMBL" id="BLJN01000003">
    <property type="protein sequence ID" value="GFE81299.1"/>
    <property type="molecule type" value="Genomic_DNA"/>
</dbReference>
<dbReference type="InterPro" id="IPR036061">
    <property type="entry name" value="CheW-like_dom_sf"/>
</dbReference>
<evidence type="ECO:0000313" key="2">
    <source>
        <dbReference type="EMBL" id="GFE81299.1"/>
    </source>
</evidence>
<comment type="caution">
    <text evidence="2">The sequence shown here is derived from an EMBL/GenBank/DDBJ whole genome shotgun (WGS) entry which is preliminary data.</text>
</comment>
<protein>
    <submittedName>
        <fullName evidence="2">Chemotaxis protein</fullName>
    </submittedName>
</protein>
<accession>A0A829YDE2</accession>
<evidence type="ECO:0000313" key="3">
    <source>
        <dbReference type="Proteomes" id="UP000445000"/>
    </source>
</evidence>
<dbReference type="RefSeq" id="WP_161812968.1">
    <property type="nucleotide sequence ID" value="NZ_BLJN01000003.1"/>
</dbReference>
<proteinExistence type="predicted"/>
<dbReference type="AlphaFoldDB" id="A0A829YDE2"/>
<organism evidence="2 3">
    <name type="scientific">Steroidobacter agaridevorans</name>
    <dbReference type="NCBI Taxonomy" id="2695856"/>
    <lineage>
        <taxon>Bacteria</taxon>
        <taxon>Pseudomonadati</taxon>
        <taxon>Pseudomonadota</taxon>
        <taxon>Gammaproteobacteria</taxon>
        <taxon>Steroidobacterales</taxon>
        <taxon>Steroidobacteraceae</taxon>
        <taxon>Steroidobacter</taxon>
    </lineage>
</organism>